<protein>
    <recommendedName>
        <fullName evidence="1">5-oxoprolinase subunit A</fullName>
        <shortName evidence="1">5-OPase subunit A</shortName>
        <ecNumber evidence="1">3.5.2.9</ecNumber>
    </recommendedName>
    <alternativeName>
        <fullName evidence="1">5-oxoprolinase (ATP-hydrolyzing) subunit A</fullName>
    </alternativeName>
</protein>
<dbReference type="SUPFAM" id="SSF88713">
    <property type="entry name" value="Glycoside hydrolase/deacetylase"/>
    <property type="match status" value="1"/>
</dbReference>
<dbReference type="GO" id="GO:0005975">
    <property type="term" value="P:carbohydrate metabolic process"/>
    <property type="evidence" value="ECO:0007669"/>
    <property type="project" value="InterPro"/>
</dbReference>
<sequence length="256" mass="27499">MDQIDMNCDYGEGFGVYRSGESPDLLNYVTSVNIACGFHAGDPRVMRQAVTLAKEKGVAIGAHPGLPDLAGFGRREMKISAQEVQELMIYQIGALDGFCRSEGISMQHVKPHGALYNMAARNAQLAEAIARAIYLVNDQLILFGLAGSELIHAGQQIGLRTASEAFADRTYQMDGSLTPRNQKDALIHEVEIAANQVLKIAKEGRVLSLQGTEVVLDAQTICIHGDGPHALEFAAAIQQKLKLAGISLAPVGQMIS</sequence>
<proteinExistence type="inferred from homology"/>
<dbReference type="GO" id="GO:0017168">
    <property type="term" value="F:5-oxoprolinase (ATP-hydrolyzing) activity"/>
    <property type="evidence" value="ECO:0007669"/>
    <property type="project" value="UniProtKB-UniRule"/>
</dbReference>
<dbReference type="PANTHER" id="PTHR30292:SF0">
    <property type="entry name" value="5-OXOPROLINASE SUBUNIT A"/>
    <property type="match status" value="1"/>
</dbReference>
<comment type="catalytic activity">
    <reaction evidence="1">
        <text>5-oxo-L-proline + ATP + 2 H2O = L-glutamate + ADP + phosphate + H(+)</text>
        <dbReference type="Rhea" id="RHEA:10348"/>
        <dbReference type="ChEBI" id="CHEBI:15377"/>
        <dbReference type="ChEBI" id="CHEBI:15378"/>
        <dbReference type="ChEBI" id="CHEBI:29985"/>
        <dbReference type="ChEBI" id="CHEBI:30616"/>
        <dbReference type="ChEBI" id="CHEBI:43474"/>
        <dbReference type="ChEBI" id="CHEBI:58402"/>
        <dbReference type="ChEBI" id="CHEBI:456216"/>
        <dbReference type="EC" id="3.5.2.9"/>
    </reaction>
</comment>
<dbReference type="Pfam" id="PF03746">
    <property type="entry name" value="LamB_YcsF"/>
    <property type="match status" value="1"/>
</dbReference>
<dbReference type="InterPro" id="IPR005501">
    <property type="entry name" value="LamB/YcsF/PxpA-like"/>
</dbReference>
<evidence type="ECO:0000313" key="3">
    <source>
        <dbReference type="Proteomes" id="UP000245380"/>
    </source>
</evidence>
<dbReference type="RefSeq" id="WP_109429911.1">
    <property type="nucleotide sequence ID" value="NZ_MPDK01000004.1"/>
</dbReference>
<comment type="caution">
    <text evidence="2">The sequence shown here is derived from an EMBL/GenBank/DDBJ whole genome shotgun (WGS) entry which is preliminary data.</text>
</comment>
<comment type="subunit">
    <text evidence="1">Forms a complex composed of PxpA, PxpB and PxpC.</text>
</comment>
<dbReference type="AlphaFoldDB" id="A0A2U3DAU7"/>
<dbReference type="HAMAP" id="MF_00691">
    <property type="entry name" value="PxpA"/>
    <property type="match status" value="1"/>
</dbReference>
<dbReference type="EC" id="3.5.2.9" evidence="1"/>
<name>A0A2U3DAU7_SULT2</name>
<keyword evidence="3" id="KW-1185">Reference proteome</keyword>
<dbReference type="OrthoDB" id="9773478at2"/>
<keyword evidence="1" id="KW-0547">Nucleotide-binding</keyword>
<dbReference type="Proteomes" id="UP000245380">
    <property type="component" value="Unassembled WGS sequence"/>
</dbReference>
<dbReference type="Gene3D" id="3.20.20.370">
    <property type="entry name" value="Glycoside hydrolase/deacetylase"/>
    <property type="match status" value="1"/>
</dbReference>
<dbReference type="PANTHER" id="PTHR30292">
    <property type="entry name" value="UNCHARACTERIZED PROTEIN YBGL-RELATED"/>
    <property type="match status" value="1"/>
</dbReference>
<dbReference type="EMBL" id="MPDK01000004">
    <property type="protein sequence ID" value="PWI58407.1"/>
    <property type="molecule type" value="Genomic_DNA"/>
</dbReference>
<reference evidence="2 3" key="1">
    <citation type="submission" date="2016-11" db="EMBL/GenBank/DDBJ databases">
        <title>Comparative genomics of Acidibacillus ferroxidans species.</title>
        <authorList>
            <person name="Oliveira G."/>
            <person name="Nunes G."/>
            <person name="Oliveira R."/>
            <person name="Araujo F."/>
            <person name="Salim A."/>
            <person name="Scholte L."/>
            <person name="Morais D."/>
            <person name="Nancucheo I."/>
            <person name="Johnson D.B."/>
            <person name="Grail B."/>
            <person name="Bittencourt J."/>
            <person name="Valadares R."/>
        </authorList>
    </citation>
    <scope>NUCLEOTIDE SEQUENCE [LARGE SCALE GENOMIC DNA]</scope>
    <source>
        <strain evidence="2 3">Y002</strain>
    </source>
</reference>
<dbReference type="NCBIfam" id="NF003814">
    <property type="entry name" value="PRK05406.1-3"/>
    <property type="match status" value="1"/>
</dbReference>
<evidence type="ECO:0000256" key="1">
    <source>
        <dbReference type="HAMAP-Rule" id="MF_00691"/>
    </source>
</evidence>
<dbReference type="InterPro" id="IPR011330">
    <property type="entry name" value="Glyco_hydro/deAcase_b/a-brl"/>
</dbReference>
<comment type="function">
    <text evidence="1">Catalyzes the cleavage of 5-oxoproline to form L-glutamate coupled to the hydrolysis of ATP to ADP and inorganic phosphate.</text>
</comment>
<keyword evidence="1" id="KW-0067">ATP-binding</keyword>
<dbReference type="CDD" id="cd10787">
    <property type="entry name" value="LamB_YcsF_like"/>
    <property type="match status" value="1"/>
</dbReference>
<gene>
    <name evidence="1" type="primary">pxpA</name>
    <name evidence="2" type="ORF">BM613_04135</name>
</gene>
<evidence type="ECO:0000313" key="2">
    <source>
        <dbReference type="EMBL" id="PWI58407.1"/>
    </source>
</evidence>
<accession>A0A2U3DAU7</accession>
<dbReference type="NCBIfam" id="NF003816">
    <property type="entry name" value="PRK05406.1-5"/>
    <property type="match status" value="1"/>
</dbReference>
<dbReference type="GO" id="GO:0005524">
    <property type="term" value="F:ATP binding"/>
    <property type="evidence" value="ECO:0007669"/>
    <property type="project" value="UniProtKB-UniRule"/>
</dbReference>
<organism evidence="2 3">
    <name type="scientific">Sulfoacidibacillus thermotolerans</name>
    <name type="common">Acidibacillus sulfuroxidans</name>
    <dbReference type="NCBI Taxonomy" id="1765684"/>
    <lineage>
        <taxon>Bacteria</taxon>
        <taxon>Bacillati</taxon>
        <taxon>Bacillota</taxon>
        <taxon>Bacilli</taxon>
        <taxon>Bacillales</taxon>
        <taxon>Alicyclobacillaceae</taxon>
        <taxon>Sulfoacidibacillus</taxon>
    </lineage>
</organism>
<comment type="similarity">
    <text evidence="1">Belongs to the LamB/PxpA family.</text>
</comment>
<keyword evidence="1" id="KW-0378">Hydrolase</keyword>